<feature type="compositionally biased region" description="Basic and acidic residues" evidence="9">
    <location>
        <begin position="25"/>
        <end position="34"/>
    </location>
</feature>
<feature type="transmembrane region" description="Helical" evidence="10">
    <location>
        <begin position="573"/>
        <end position="593"/>
    </location>
</feature>
<evidence type="ECO:0000256" key="9">
    <source>
        <dbReference type="SAM" id="MobiDB-lite"/>
    </source>
</evidence>
<keyword evidence="8 10" id="KW-0472">Membrane</keyword>
<gene>
    <name evidence="12" type="ORF">BCF74_11656</name>
</gene>
<dbReference type="GO" id="GO:0005524">
    <property type="term" value="F:ATP binding"/>
    <property type="evidence" value="ECO:0007669"/>
    <property type="project" value="UniProtKB-KW"/>
</dbReference>
<dbReference type="InterPro" id="IPR003339">
    <property type="entry name" value="ABC/ECF_trnsptr_transmembrane"/>
</dbReference>
<dbReference type="CDD" id="cd03225">
    <property type="entry name" value="ABC_cobalt_CbiO_domain1"/>
    <property type="match status" value="2"/>
</dbReference>
<dbReference type="Proteomes" id="UP000237822">
    <property type="component" value="Unassembled WGS sequence"/>
</dbReference>
<feature type="transmembrane region" description="Helical" evidence="10">
    <location>
        <begin position="549"/>
        <end position="567"/>
    </location>
</feature>
<evidence type="ECO:0000256" key="6">
    <source>
        <dbReference type="ARBA" id="ARBA00022840"/>
    </source>
</evidence>
<keyword evidence="5" id="KW-0547">Nucleotide-binding</keyword>
<feature type="domain" description="ABC transporter" evidence="11">
    <location>
        <begin position="320"/>
        <end position="556"/>
    </location>
</feature>
<reference evidence="12 13" key="1">
    <citation type="submission" date="2018-03" db="EMBL/GenBank/DDBJ databases">
        <title>Genomic Encyclopedia of Archaeal and Bacterial Type Strains, Phase II (KMG-II): from individual species to whole genera.</title>
        <authorList>
            <person name="Goeker M."/>
        </authorList>
    </citation>
    <scope>NUCLEOTIDE SEQUENCE [LARGE SCALE GENOMIC DNA]</scope>
    <source>
        <strain evidence="12 13">ATCC BAA-1496</strain>
    </source>
</reference>
<feature type="region of interest" description="Disordered" evidence="9">
    <location>
        <begin position="1"/>
        <end position="34"/>
    </location>
</feature>
<dbReference type="AlphaFoldDB" id="A0A2T0UGX4"/>
<keyword evidence="13" id="KW-1185">Reference proteome</keyword>
<proteinExistence type="inferred from homology"/>
<comment type="similarity">
    <text evidence="2">Belongs to the ABC transporter superfamily.</text>
</comment>
<evidence type="ECO:0000313" key="12">
    <source>
        <dbReference type="EMBL" id="PRY57134.1"/>
    </source>
</evidence>
<dbReference type="InterPro" id="IPR027417">
    <property type="entry name" value="P-loop_NTPase"/>
</dbReference>
<feature type="transmembrane region" description="Helical" evidence="10">
    <location>
        <begin position="763"/>
        <end position="782"/>
    </location>
</feature>
<evidence type="ECO:0000259" key="11">
    <source>
        <dbReference type="PROSITE" id="PS50893"/>
    </source>
</evidence>
<keyword evidence="7 10" id="KW-1133">Transmembrane helix</keyword>
<dbReference type="Gene3D" id="3.40.50.300">
    <property type="entry name" value="P-loop containing nucleotide triphosphate hydrolases"/>
    <property type="match status" value="2"/>
</dbReference>
<feature type="domain" description="ABC transporter" evidence="11">
    <location>
        <begin position="37"/>
        <end position="273"/>
    </location>
</feature>
<evidence type="ECO:0000256" key="4">
    <source>
        <dbReference type="ARBA" id="ARBA00022692"/>
    </source>
</evidence>
<dbReference type="PANTHER" id="PTHR43553">
    <property type="entry name" value="HEAVY METAL TRANSPORTER"/>
    <property type="match status" value="1"/>
</dbReference>
<dbReference type="InterPro" id="IPR050095">
    <property type="entry name" value="ECF_ABC_transporter_ATP-bd"/>
</dbReference>
<feature type="compositionally biased region" description="Polar residues" evidence="9">
    <location>
        <begin position="1"/>
        <end position="18"/>
    </location>
</feature>
<dbReference type="Pfam" id="PF02361">
    <property type="entry name" value="CbiQ"/>
    <property type="match status" value="1"/>
</dbReference>
<evidence type="ECO:0000256" key="5">
    <source>
        <dbReference type="ARBA" id="ARBA00022741"/>
    </source>
</evidence>
<dbReference type="PROSITE" id="PS50893">
    <property type="entry name" value="ABC_TRANSPORTER_2"/>
    <property type="match status" value="2"/>
</dbReference>
<dbReference type="PANTHER" id="PTHR43553:SF24">
    <property type="entry name" value="ENERGY-COUPLING FACTOR TRANSPORTER ATP-BINDING PROTEIN ECFA1"/>
    <property type="match status" value="1"/>
</dbReference>
<keyword evidence="4 10" id="KW-0812">Transmembrane</keyword>
<evidence type="ECO:0000256" key="1">
    <source>
        <dbReference type="ARBA" id="ARBA00004141"/>
    </source>
</evidence>
<dbReference type="Pfam" id="PF00005">
    <property type="entry name" value="ABC_tran"/>
    <property type="match status" value="2"/>
</dbReference>
<dbReference type="GO" id="GO:0043190">
    <property type="term" value="C:ATP-binding cassette (ABC) transporter complex"/>
    <property type="evidence" value="ECO:0007669"/>
    <property type="project" value="TreeGrafter"/>
</dbReference>
<dbReference type="CDD" id="cd16914">
    <property type="entry name" value="EcfT"/>
    <property type="match status" value="1"/>
</dbReference>
<evidence type="ECO:0000256" key="3">
    <source>
        <dbReference type="ARBA" id="ARBA00022448"/>
    </source>
</evidence>
<dbReference type="InterPro" id="IPR015856">
    <property type="entry name" value="ABC_transpr_CbiO/EcfA_su"/>
</dbReference>
<name>A0A2T0UGX4_9MICO</name>
<dbReference type="InterPro" id="IPR003593">
    <property type="entry name" value="AAA+_ATPase"/>
</dbReference>
<dbReference type="InterPro" id="IPR017871">
    <property type="entry name" value="ABC_transporter-like_CS"/>
</dbReference>
<evidence type="ECO:0000313" key="13">
    <source>
        <dbReference type="Proteomes" id="UP000237822"/>
    </source>
</evidence>
<protein>
    <submittedName>
        <fullName evidence="12">Energy-coupling factor transport system ATP-binding protein</fullName>
    </submittedName>
</protein>
<dbReference type="SMART" id="SM00382">
    <property type="entry name" value="AAA"/>
    <property type="match status" value="2"/>
</dbReference>
<dbReference type="GO" id="GO:0016887">
    <property type="term" value="F:ATP hydrolysis activity"/>
    <property type="evidence" value="ECO:0007669"/>
    <property type="project" value="InterPro"/>
</dbReference>
<organism evidence="12 13">
    <name type="scientific">Knoellia remsis</name>
    <dbReference type="NCBI Taxonomy" id="407159"/>
    <lineage>
        <taxon>Bacteria</taxon>
        <taxon>Bacillati</taxon>
        <taxon>Actinomycetota</taxon>
        <taxon>Actinomycetes</taxon>
        <taxon>Micrococcales</taxon>
        <taxon>Intrasporangiaceae</taxon>
        <taxon>Knoellia</taxon>
    </lineage>
</organism>
<sequence>MTSSQTSTPEPPASSTHAGGSGGPRRADEAERAGGRVVLDGVTWRPYGRREPVLRDVTLTLEPGERVLLAGPSGAGKSTLLRAMAGLLETADAGELSGSVTLDGHAPGTRAGEVGLVLQEPGAGIVASTVGRDVAFGLENVALPRADMEPAIRAALAAVGLDKPLDTPTSALSGGETQRLALAGALALTPSVLLLDEPTAMLDPGHAAQVRASVEGALAAYPVTTVVVEHLIGPWVGLVDRMLVLDDDGRLVADGPVREVLAAERQRLLDMGIWVPGEPNPTPLTTVKNSPNWTDAATGSGKNSPNWTVEGEQSVAASALTIERTTRLVDGSTRTQPAAVLGEPLSPAAATSTALVGPSGSGKSTVLLAFAGALTPAQGEVRAGDRPVADLTSRELAAALGWVPQWSSSTIVASTVLDEVLVASRALGEDGDERVAEARALLAVLGLDELEGADPRELSGGEQRRLAIAAAILHRPPLLLLDEPTVGQDRHTWAAVVGLLRDYREAGGAIVVSTHDAALIERAQTVVELAPPPRPPEPPATQRLLAARAGPLALLAGAVLAIPAGIIPDHWSVSLTVLAVQFVLAVVALTAVGRGKRPSGRVRRVLFRMCPGALGALSVGWSTWLLGGNDLTTAITAALRVLIIVFPSAVLLPLVDPDRLGDHLAQRLRLPARPVVAVAAALQRVHTFGQVWTEIGLARRVRGVDGWRPVPLVRHLAVVTFGLLVRTLRLAADLAVAMDARGFATAARRTWFAVAPWRWPDTLVVLASLLPIAVAVVAPALLTRP</sequence>
<dbReference type="EMBL" id="PVTI01000016">
    <property type="protein sequence ID" value="PRY57134.1"/>
    <property type="molecule type" value="Genomic_DNA"/>
</dbReference>
<dbReference type="PROSITE" id="PS00211">
    <property type="entry name" value="ABC_TRANSPORTER_1"/>
    <property type="match status" value="1"/>
</dbReference>
<feature type="transmembrane region" description="Helical" evidence="10">
    <location>
        <begin position="605"/>
        <end position="627"/>
    </location>
</feature>
<evidence type="ECO:0000256" key="10">
    <source>
        <dbReference type="SAM" id="Phobius"/>
    </source>
</evidence>
<evidence type="ECO:0000256" key="7">
    <source>
        <dbReference type="ARBA" id="ARBA00022989"/>
    </source>
</evidence>
<accession>A0A2T0UGX4</accession>
<dbReference type="SUPFAM" id="SSF52540">
    <property type="entry name" value="P-loop containing nucleoside triphosphate hydrolases"/>
    <property type="match status" value="2"/>
</dbReference>
<dbReference type="GO" id="GO:0042626">
    <property type="term" value="F:ATPase-coupled transmembrane transporter activity"/>
    <property type="evidence" value="ECO:0007669"/>
    <property type="project" value="TreeGrafter"/>
</dbReference>
<evidence type="ECO:0000256" key="2">
    <source>
        <dbReference type="ARBA" id="ARBA00005417"/>
    </source>
</evidence>
<comment type="caution">
    <text evidence="12">The sequence shown here is derived from an EMBL/GenBank/DDBJ whole genome shotgun (WGS) entry which is preliminary data.</text>
</comment>
<comment type="subcellular location">
    <subcellularLocation>
        <location evidence="1">Membrane</location>
        <topology evidence="1">Multi-pass membrane protein</topology>
    </subcellularLocation>
</comment>
<dbReference type="InterPro" id="IPR003439">
    <property type="entry name" value="ABC_transporter-like_ATP-bd"/>
</dbReference>
<keyword evidence="6 12" id="KW-0067">ATP-binding</keyword>
<feature type="transmembrane region" description="Helical" evidence="10">
    <location>
        <begin position="633"/>
        <end position="655"/>
    </location>
</feature>
<keyword evidence="3" id="KW-0813">Transport</keyword>
<evidence type="ECO:0000256" key="8">
    <source>
        <dbReference type="ARBA" id="ARBA00023136"/>
    </source>
</evidence>
<dbReference type="RefSeq" id="WP_245889298.1">
    <property type="nucleotide sequence ID" value="NZ_PVTI01000016.1"/>
</dbReference>